<proteinExistence type="predicted"/>
<dbReference type="AlphaFoldDB" id="A0A7R9BAU3"/>
<reference evidence="1" key="1">
    <citation type="submission" date="2020-11" db="EMBL/GenBank/DDBJ databases">
        <authorList>
            <person name="Tran Van P."/>
        </authorList>
    </citation>
    <scope>NUCLEOTIDE SEQUENCE</scope>
</reference>
<gene>
    <name evidence="1" type="ORF">TSIB3V08_LOCUS13724</name>
</gene>
<sequence length="142" mass="16531">MCDDRMVVISEKQDARLKRVTYLAPSWACLCDVLDLINVAVDRRDMWSTPIARYCSDLIDTLIVDVCVTLTESADVIDLEQTTVETHIKNLDLISAIYYTRQVVGLDYYMLDFELKTILLTHLRDTVEKRMNEYMWHSCKSV</sequence>
<dbReference type="EMBL" id="OC032864">
    <property type="protein sequence ID" value="CAD7269724.1"/>
    <property type="molecule type" value="Genomic_DNA"/>
</dbReference>
<protein>
    <submittedName>
        <fullName evidence="1">Uncharacterized protein</fullName>
    </submittedName>
</protein>
<organism evidence="1">
    <name type="scientific">Timema shepardi</name>
    <name type="common">Walking stick</name>
    <dbReference type="NCBI Taxonomy" id="629360"/>
    <lineage>
        <taxon>Eukaryota</taxon>
        <taxon>Metazoa</taxon>
        <taxon>Ecdysozoa</taxon>
        <taxon>Arthropoda</taxon>
        <taxon>Hexapoda</taxon>
        <taxon>Insecta</taxon>
        <taxon>Pterygota</taxon>
        <taxon>Neoptera</taxon>
        <taxon>Polyneoptera</taxon>
        <taxon>Phasmatodea</taxon>
        <taxon>Timematodea</taxon>
        <taxon>Timematoidea</taxon>
        <taxon>Timematidae</taxon>
        <taxon>Timema</taxon>
    </lineage>
</organism>
<name>A0A7R9BAU3_TIMSH</name>
<evidence type="ECO:0000313" key="1">
    <source>
        <dbReference type="EMBL" id="CAD7269724.1"/>
    </source>
</evidence>
<accession>A0A7R9BAU3</accession>